<reference evidence="2 3" key="1">
    <citation type="journal article" date="2014" name="Genome Biol. Evol.">
        <title>The genome of the myxosporean Thelohanellus kitauei shows adaptations to nutrient acquisition within its fish host.</title>
        <authorList>
            <person name="Yang Y."/>
            <person name="Xiong J."/>
            <person name="Zhou Z."/>
            <person name="Huo F."/>
            <person name="Miao W."/>
            <person name="Ran C."/>
            <person name="Liu Y."/>
            <person name="Zhang J."/>
            <person name="Feng J."/>
            <person name="Wang M."/>
            <person name="Wang M."/>
            <person name="Wang L."/>
            <person name="Yao B."/>
        </authorList>
    </citation>
    <scope>NUCLEOTIDE SEQUENCE [LARGE SCALE GENOMIC DNA]</scope>
    <source>
        <strain evidence="2">Wuqing</strain>
    </source>
</reference>
<feature type="domain" description="Lunapark zinc ribbon" evidence="1">
    <location>
        <begin position="145"/>
        <end position="178"/>
    </location>
</feature>
<proteinExistence type="predicted"/>
<dbReference type="OrthoDB" id="3169036at2759"/>
<name>A0A0C2JGJ6_THEKT</name>
<sequence>MGVVLSAVSRIFGLNSLDRKLENNFKKYRAAKRTLVTSSRSRFKVLLVTTSLFFNFGFSKYSRYSEEKASKELGEIKEELRILIHKAGDELSYRRLTEILEKYDPDGEFQPKIERSTLHKRQKSTSNFKEETSQNVAPSNARSLTDKIVDKLIGDSPYDRYSLICSSCQTCNGLMPPDKTLPFC</sequence>
<dbReference type="Proteomes" id="UP000031668">
    <property type="component" value="Unassembled WGS sequence"/>
</dbReference>
<dbReference type="EMBL" id="JWZT01002870">
    <property type="protein sequence ID" value="KII68358.1"/>
    <property type="molecule type" value="Genomic_DNA"/>
</dbReference>
<dbReference type="AlphaFoldDB" id="A0A0C2JGJ6"/>
<evidence type="ECO:0000259" key="1">
    <source>
        <dbReference type="Pfam" id="PF10058"/>
    </source>
</evidence>
<accession>A0A0C2JGJ6</accession>
<keyword evidence="3" id="KW-1185">Reference proteome</keyword>
<protein>
    <recommendedName>
        <fullName evidence="1">Lunapark zinc ribbon domain-containing protein</fullName>
    </recommendedName>
</protein>
<evidence type="ECO:0000313" key="3">
    <source>
        <dbReference type="Proteomes" id="UP000031668"/>
    </source>
</evidence>
<dbReference type="InterPro" id="IPR019273">
    <property type="entry name" value="Lunapark_Znf"/>
</dbReference>
<dbReference type="Pfam" id="PF10058">
    <property type="entry name" value="Zn_ribbon_10"/>
    <property type="match status" value="1"/>
</dbReference>
<gene>
    <name evidence="2" type="ORF">RF11_06803</name>
</gene>
<organism evidence="2 3">
    <name type="scientific">Thelohanellus kitauei</name>
    <name type="common">Myxosporean</name>
    <dbReference type="NCBI Taxonomy" id="669202"/>
    <lineage>
        <taxon>Eukaryota</taxon>
        <taxon>Metazoa</taxon>
        <taxon>Cnidaria</taxon>
        <taxon>Myxozoa</taxon>
        <taxon>Myxosporea</taxon>
        <taxon>Bivalvulida</taxon>
        <taxon>Platysporina</taxon>
        <taxon>Myxobolidae</taxon>
        <taxon>Thelohanellus</taxon>
    </lineage>
</organism>
<comment type="caution">
    <text evidence="2">The sequence shown here is derived from an EMBL/GenBank/DDBJ whole genome shotgun (WGS) entry which is preliminary data.</text>
</comment>
<evidence type="ECO:0000313" key="2">
    <source>
        <dbReference type="EMBL" id="KII68358.1"/>
    </source>
</evidence>